<proteinExistence type="predicted"/>
<name>A0ACA9PPJ2_9GLOM</name>
<evidence type="ECO:0000313" key="1">
    <source>
        <dbReference type="EMBL" id="CAG8710968.1"/>
    </source>
</evidence>
<sequence length="47" mass="5759">IKNGYKRYLIEKLINSILCLIFLTTVLLKNRNLKEWLFTTRKPEQEY</sequence>
<keyword evidence="2" id="KW-1185">Reference proteome</keyword>
<gene>
    <name evidence="1" type="ORF">DHETER_LOCUS12260</name>
</gene>
<dbReference type="Proteomes" id="UP000789702">
    <property type="component" value="Unassembled WGS sequence"/>
</dbReference>
<feature type="non-terminal residue" evidence="1">
    <location>
        <position position="1"/>
    </location>
</feature>
<dbReference type="EMBL" id="CAJVPU010029502">
    <property type="protein sequence ID" value="CAG8710968.1"/>
    <property type="molecule type" value="Genomic_DNA"/>
</dbReference>
<evidence type="ECO:0000313" key="2">
    <source>
        <dbReference type="Proteomes" id="UP000789702"/>
    </source>
</evidence>
<accession>A0ACA9PPJ2</accession>
<reference evidence="1" key="1">
    <citation type="submission" date="2021-06" db="EMBL/GenBank/DDBJ databases">
        <authorList>
            <person name="Kallberg Y."/>
            <person name="Tangrot J."/>
            <person name="Rosling A."/>
        </authorList>
    </citation>
    <scope>NUCLEOTIDE SEQUENCE</scope>
    <source>
        <strain evidence="1">IL203A</strain>
    </source>
</reference>
<feature type="non-terminal residue" evidence="1">
    <location>
        <position position="47"/>
    </location>
</feature>
<comment type="caution">
    <text evidence="1">The sequence shown here is derived from an EMBL/GenBank/DDBJ whole genome shotgun (WGS) entry which is preliminary data.</text>
</comment>
<protein>
    <submittedName>
        <fullName evidence="1">1177_t:CDS:1</fullName>
    </submittedName>
</protein>
<organism evidence="1 2">
    <name type="scientific">Dentiscutata heterogama</name>
    <dbReference type="NCBI Taxonomy" id="1316150"/>
    <lineage>
        <taxon>Eukaryota</taxon>
        <taxon>Fungi</taxon>
        <taxon>Fungi incertae sedis</taxon>
        <taxon>Mucoromycota</taxon>
        <taxon>Glomeromycotina</taxon>
        <taxon>Glomeromycetes</taxon>
        <taxon>Diversisporales</taxon>
        <taxon>Gigasporaceae</taxon>
        <taxon>Dentiscutata</taxon>
    </lineage>
</organism>